<accession>A0A7Z0EEN8</accession>
<evidence type="ECO:0000313" key="1">
    <source>
        <dbReference type="EMBL" id="NYJ20101.1"/>
    </source>
</evidence>
<dbReference type="InterPro" id="IPR027417">
    <property type="entry name" value="P-loop_NTPase"/>
</dbReference>
<dbReference type="RefSeq" id="WP_179578759.1">
    <property type="nucleotide sequence ID" value="NZ_JACCFM010000001.1"/>
</dbReference>
<keyword evidence="2" id="KW-1185">Reference proteome</keyword>
<protein>
    <submittedName>
        <fullName evidence="1">Uncharacterized protein</fullName>
    </submittedName>
</protein>
<gene>
    <name evidence="1" type="ORF">HNR05_001892</name>
</gene>
<dbReference type="SUPFAM" id="SSF52540">
    <property type="entry name" value="P-loop containing nucleoside triphosphate hydrolases"/>
    <property type="match status" value="1"/>
</dbReference>
<comment type="caution">
    <text evidence="1">The sequence shown here is derived from an EMBL/GenBank/DDBJ whole genome shotgun (WGS) entry which is preliminary data.</text>
</comment>
<organism evidence="1 2">
    <name type="scientific">Glaciibacter psychrotolerans</name>
    <dbReference type="NCBI Taxonomy" id="670054"/>
    <lineage>
        <taxon>Bacteria</taxon>
        <taxon>Bacillati</taxon>
        <taxon>Actinomycetota</taxon>
        <taxon>Actinomycetes</taxon>
        <taxon>Micrococcales</taxon>
        <taxon>Microbacteriaceae</taxon>
        <taxon>Glaciibacter</taxon>
    </lineage>
</organism>
<evidence type="ECO:0000313" key="2">
    <source>
        <dbReference type="Proteomes" id="UP000537260"/>
    </source>
</evidence>
<dbReference type="EMBL" id="JACCFM010000001">
    <property type="protein sequence ID" value="NYJ20101.1"/>
    <property type="molecule type" value="Genomic_DNA"/>
</dbReference>
<dbReference type="Proteomes" id="UP000537260">
    <property type="component" value="Unassembled WGS sequence"/>
</dbReference>
<dbReference type="Gene3D" id="3.40.50.300">
    <property type="entry name" value="P-loop containing nucleotide triphosphate hydrolases"/>
    <property type="match status" value="1"/>
</dbReference>
<sequence>MVQTTKVFTPTKTPTHTSVKREGLWKELSELAEQGGAFIPVLGVTKLGKTTLVKGVMQRGAHVYVPAQELTTGSSALWSRLATALEIPSSTTKGKVVGDKTKWGFFGKFGVTVPGFNAGAGSNVEGEHSLDKSTGANYEVELSTAVTEAMRLLAVAAEAKSDHPPVIVLDDFHFVTDTQTRRELLLALRPVMENDATLILASLPGREHDEAYDGTNLDGRLTPVMVPIWDREELREIATRGFATLKVTPQPGVVDKLIEQSYGSPQIMQQLCLNLCRLNNVNDDESGVGVLDSPDDWPRFFRQIKDSQSVKWLGLLGLGLTQRGNPRNRVELDDGRSFDGYQLILWAIHELGSPNKVAFTIVANKIAELLGRPVADLGAYALEQKAKNMNVVATREMKDALAKHTASTAEPSDDELDIELTTFSADEIEMAELIPQPVFEVSGDKAADMTLRIMNPLLAYALTWHPESFETPKK</sequence>
<proteinExistence type="predicted"/>
<reference evidence="1 2" key="1">
    <citation type="submission" date="2020-07" db="EMBL/GenBank/DDBJ databases">
        <title>Sequencing the genomes of 1000 actinobacteria strains.</title>
        <authorList>
            <person name="Klenk H.-P."/>
        </authorList>
    </citation>
    <scope>NUCLEOTIDE SEQUENCE [LARGE SCALE GENOMIC DNA]</scope>
    <source>
        <strain evidence="1 2">LI1</strain>
    </source>
</reference>
<dbReference type="AlphaFoldDB" id="A0A7Z0EEN8"/>
<name>A0A7Z0EEN8_9MICO</name>